<dbReference type="Gramene" id="rna-gnl|WGS:JABURB|Cocit.L0515.1">
    <property type="protein sequence ID" value="cds-KAF7852119.1"/>
    <property type="gene ID" value="gene-BT93_L0515"/>
</dbReference>
<dbReference type="FunFam" id="3.30.40.10:FF:000187">
    <property type="entry name" value="E3 ubiquitin-protein ligase ATL6"/>
    <property type="match status" value="1"/>
</dbReference>
<keyword evidence="9" id="KW-0833">Ubl conjugation pathway</keyword>
<comment type="pathway">
    <text evidence="3">Protein modification; protein ubiquitination.</text>
</comment>
<evidence type="ECO:0000256" key="8">
    <source>
        <dbReference type="ARBA" id="ARBA00022771"/>
    </source>
</evidence>
<dbReference type="PROSITE" id="PS50089">
    <property type="entry name" value="ZF_RING_2"/>
    <property type="match status" value="1"/>
</dbReference>
<keyword evidence="11 16" id="KW-1133">Transmembrane helix</keyword>
<proteinExistence type="inferred from homology"/>
<keyword evidence="19" id="KW-1185">Reference proteome</keyword>
<evidence type="ECO:0000256" key="13">
    <source>
        <dbReference type="ARBA" id="ARBA00024209"/>
    </source>
</evidence>
<evidence type="ECO:0000256" key="16">
    <source>
        <dbReference type="SAM" id="Phobius"/>
    </source>
</evidence>
<evidence type="ECO:0000256" key="10">
    <source>
        <dbReference type="ARBA" id="ARBA00022833"/>
    </source>
</evidence>
<evidence type="ECO:0000256" key="7">
    <source>
        <dbReference type="ARBA" id="ARBA00022723"/>
    </source>
</evidence>
<evidence type="ECO:0000256" key="15">
    <source>
        <dbReference type="SAM" id="MobiDB-lite"/>
    </source>
</evidence>
<dbReference type="OrthoDB" id="8062037at2759"/>
<dbReference type="InterPro" id="IPR045899">
    <property type="entry name" value="ATL71-like"/>
</dbReference>
<dbReference type="InterPro" id="IPR013083">
    <property type="entry name" value="Znf_RING/FYVE/PHD"/>
</dbReference>
<keyword evidence="7" id="KW-0479">Metal-binding</keyword>
<dbReference type="CDD" id="cd16461">
    <property type="entry name" value="RING-H2_EL5-like"/>
    <property type="match status" value="1"/>
</dbReference>
<dbReference type="GO" id="GO:0008270">
    <property type="term" value="F:zinc ion binding"/>
    <property type="evidence" value="ECO:0007669"/>
    <property type="project" value="UniProtKB-KW"/>
</dbReference>
<evidence type="ECO:0000256" key="5">
    <source>
        <dbReference type="ARBA" id="ARBA00022679"/>
    </source>
</evidence>
<feature type="domain" description="RING-type" evidence="17">
    <location>
        <begin position="123"/>
        <end position="165"/>
    </location>
</feature>
<evidence type="ECO:0000313" key="18">
    <source>
        <dbReference type="EMBL" id="KAF7852119.1"/>
    </source>
</evidence>
<dbReference type="EC" id="2.3.2.27" evidence="4"/>
<dbReference type="PANTHER" id="PTHR46719:SF7">
    <property type="entry name" value="RING-H2 FINGER PROTEIN ATL71-RELATED"/>
    <property type="match status" value="1"/>
</dbReference>
<comment type="similarity">
    <text evidence="13">Belongs to the RING-type zinc finger family. ATL subfamily.</text>
</comment>
<reference evidence="18" key="1">
    <citation type="submission" date="2020-05" db="EMBL/GenBank/DDBJ databases">
        <title>WGS assembly of Corymbia citriodora subspecies variegata.</title>
        <authorList>
            <person name="Barry K."/>
            <person name="Hundley H."/>
            <person name="Shu S."/>
            <person name="Jenkins J."/>
            <person name="Grimwood J."/>
            <person name="Baten A."/>
        </authorList>
    </citation>
    <scope>NUCLEOTIDE SEQUENCE</scope>
    <source>
        <strain evidence="18">CV2-018</strain>
    </source>
</reference>
<dbReference type="InterPro" id="IPR001841">
    <property type="entry name" value="Znf_RING"/>
</dbReference>
<dbReference type="Proteomes" id="UP000806378">
    <property type="component" value="Unassembled WGS sequence"/>
</dbReference>
<keyword evidence="6 16" id="KW-0812">Transmembrane</keyword>
<evidence type="ECO:0000259" key="17">
    <source>
        <dbReference type="PROSITE" id="PS50089"/>
    </source>
</evidence>
<evidence type="ECO:0000256" key="14">
    <source>
        <dbReference type="PROSITE-ProRule" id="PRU00175"/>
    </source>
</evidence>
<protein>
    <recommendedName>
        <fullName evidence="4">RING-type E3 ubiquitin transferase</fullName>
        <ecNumber evidence="4">2.3.2.27</ecNumber>
    </recommendedName>
</protein>
<dbReference type="GO" id="GO:0016020">
    <property type="term" value="C:membrane"/>
    <property type="evidence" value="ECO:0007669"/>
    <property type="project" value="UniProtKB-SubCell"/>
</dbReference>
<feature type="region of interest" description="Disordered" evidence="15">
    <location>
        <begin position="1"/>
        <end position="23"/>
    </location>
</feature>
<keyword evidence="8 14" id="KW-0863">Zinc-finger</keyword>
<evidence type="ECO:0000256" key="2">
    <source>
        <dbReference type="ARBA" id="ARBA00004167"/>
    </source>
</evidence>
<evidence type="ECO:0000313" key="19">
    <source>
        <dbReference type="Proteomes" id="UP000806378"/>
    </source>
</evidence>
<feature type="transmembrane region" description="Helical" evidence="16">
    <location>
        <begin position="37"/>
        <end position="58"/>
    </location>
</feature>
<dbReference type="Gene3D" id="3.30.40.10">
    <property type="entry name" value="Zinc/RING finger domain, C3HC4 (zinc finger)"/>
    <property type="match status" value="1"/>
</dbReference>
<dbReference type="AlphaFoldDB" id="A0A8T0D0V3"/>
<accession>A0A8T0D0V3</accession>
<comment type="caution">
    <text evidence="18">The sequence shown here is derived from an EMBL/GenBank/DDBJ whole genome shotgun (WGS) entry which is preliminary data.</text>
</comment>
<dbReference type="EMBL" id="MU089519">
    <property type="protein sequence ID" value="KAF7852119.1"/>
    <property type="molecule type" value="Genomic_DNA"/>
</dbReference>
<comment type="catalytic activity">
    <reaction evidence="1">
        <text>S-ubiquitinyl-[E2 ubiquitin-conjugating enzyme]-L-cysteine + [acceptor protein]-L-lysine = [E2 ubiquitin-conjugating enzyme]-L-cysteine + N(6)-ubiquitinyl-[acceptor protein]-L-lysine.</text>
        <dbReference type="EC" id="2.3.2.27"/>
    </reaction>
</comment>
<sequence>MDHPLPSNSSSPSSPSLSSSSSSSASASASASFADRILAPLGFALLVLLVAVISYSFARRRRRLAARSHHPGVSLPADPDDDDDDIVGGAADAGLSEAAILSYPKLLYSSAKVRREKSSESCCSICLADYGDSDMLRLLPECGHYFHLKCVDPWLKLHSSCPICRKSLISS</sequence>
<keyword evidence="5" id="KW-0808">Transferase</keyword>
<name>A0A8T0D0V3_CORYI</name>
<dbReference type="Pfam" id="PF13639">
    <property type="entry name" value="zf-RING_2"/>
    <property type="match status" value="1"/>
</dbReference>
<dbReference type="GO" id="GO:0061630">
    <property type="term" value="F:ubiquitin protein ligase activity"/>
    <property type="evidence" value="ECO:0007669"/>
    <property type="project" value="UniProtKB-EC"/>
</dbReference>
<evidence type="ECO:0000256" key="1">
    <source>
        <dbReference type="ARBA" id="ARBA00000900"/>
    </source>
</evidence>
<dbReference type="SUPFAM" id="SSF57850">
    <property type="entry name" value="RING/U-box"/>
    <property type="match status" value="1"/>
</dbReference>
<dbReference type="SMART" id="SM00184">
    <property type="entry name" value="RING"/>
    <property type="match status" value="1"/>
</dbReference>
<evidence type="ECO:0000256" key="12">
    <source>
        <dbReference type="ARBA" id="ARBA00023136"/>
    </source>
</evidence>
<evidence type="ECO:0000256" key="6">
    <source>
        <dbReference type="ARBA" id="ARBA00022692"/>
    </source>
</evidence>
<evidence type="ECO:0000256" key="4">
    <source>
        <dbReference type="ARBA" id="ARBA00012483"/>
    </source>
</evidence>
<keyword evidence="12 16" id="KW-0472">Membrane</keyword>
<evidence type="ECO:0000256" key="9">
    <source>
        <dbReference type="ARBA" id="ARBA00022786"/>
    </source>
</evidence>
<dbReference type="PANTHER" id="PTHR46719">
    <property type="entry name" value="TRANSCRIPTION FACTOR C2H2 FAMILY-RELATED"/>
    <property type="match status" value="1"/>
</dbReference>
<gene>
    <name evidence="18" type="ORF">BT93_L0515</name>
</gene>
<evidence type="ECO:0000256" key="3">
    <source>
        <dbReference type="ARBA" id="ARBA00004906"/>
    </source>
</evidence>
<evidence type="ECO:0000256" key="11">
    <source>
        <dbReference type="ARBA" id="ARBA00022989"/>
    </source>
</evidence>
<comment type="subcellular location">
    <subcellularLocation>
        <location evidence="2">Membrane</location>
        <topology evidence="2">Single-pass membrane protein</topology>
    </subcellularLocation>
</comment>
<keyword evidence="10" id="KW-0862">Zinc</keyword>
<feature type="region of interest" description="Disordered" evidence="15">
    <location>
        <begin position="68"/>
        <end position="88"/>
    </location>
</feature>
<organism evidence="18 19">
    <name type="scientific">Corymbia citriodora subsp. variegata</name>
    <dbReference type="NCBI Taxonomy" id="360336"/>
    <lineage>
        <taxon>Eukaryota</taxon>
        <taxon>Viridiplantae</taxon>
        <taxon>Streptophyta</taxon>
        <taxon>Embryophyta</taxon>
        <taxon>Tracheophyta</taxon>
        <taxon>Spermatophyta</taxon>
        <taxon>Magnoliopsida</taxon>
        <taxon>eudicotyledons</taxon>
        <taxon>Gunneridae</taxon>
        <taxon>Pentapetalae</taxon>
        <taxon>rosids</taxon>
        <taxon>malvids</taxon>
        <taxon>Myrtales</taxon>
        <taxon>Myrtaceae</taxon>
        <taxon>Myrtoideae</taxon>
        <taxon>Eucalypteae</taxon>
        <taxon>Corymbia</taxon>
    </lineage>
</organism>